<organism evidence="2 3">
    <name type="scientific">Akanthomyces lecanii RCEF 1005</name>
    <dbReference type="NCBI Taxonomy" id="1081108"/>
    <lineage>
        <taxon>Eukaryota</taxon>
        <taxon>Fungi</taxon>
        <taxon>Dikarya</taxon>
        <taxon>Ascomycota</taxon>
        <taxon>Pezizomycotina</taxon>
        <taxon>Sordariomycetes</taxon>
        <taxon>Hypocreomycetidae</taxon>
        <taxon>Hypocreales</taxon>
        <taxon>Cordycipitaceae</taxon>
        <taxon>Akanthomyces</taxon>
        <taxon>Cordyceps confragosa</taxon>
    </lineage>
</organism>
<proteinExistence type="predicted"/>
<dbReference type="InterPro" id="IPR012677">
    <property type="entry name" value="Nucleotide-bd_a/b_plait_sf"/>
</dbReference>
<dbReference type="Proteomes" id="UP000076881">
    <property type="component" value="Unassembled WGS sequence"/>
</dbReference>
<gene>
    <name evidence="2" type="ORF">LEL_07028</name>
</gene>
<accession>A0A168FDQ3</accession>
<evidence type="ECO:0000256" key="1">
    <source>
        <dbReference type="SAM" id="MobiDB-lite"/>
    </source>
</evidence>
<protein>
    <submittedName>
        <fullName evidence="2">RNA recognition, RNP-1</fullName>
    </submittedName>
</protein>
<dbReference type="STRING" id="1081108.A0A168FDQ3"/>
<name>A0A168FDQ3_CORDF</name>
<dbReference type="GO" id="GO:0003676">
    <property type="term" value="F:nucleic acid binding"/>
    <property type="evidence" value="ECO:0007669"/>
    <property type="project" value="InterPro"/>
</dbReference>
<evidence type="ECO:0000313" key="3">
    <source>
        <dbReference type="Proteomes" id="UP000076881"/>
    </source>
</evidence>
<dbReference type="SUPFAM" id="SSF54928">
    <property type="entry name" value="RNA-binding domain, RBD"/>
    <property type="match status" value="1"/>
</dbReference>
<feature type="region of interest" description="Disordered" evidence="1">
    <location>
        <begin position="15"/>
        <end position="55"/>
    </location>
</feature>
<dbReference type="CDD" id="cd12254">
    <property type="entry name" value="RRM_hnRNPH_ESRPs_RBM12_like"/>
    <property type="match status" value="1"/>
</dbReference>
<sequence length="612" mass="67567">MATPSHALLKLFTSGSESSHLSFDPSLPSPPESNTSYSSSAMLSRVDSGSSGMAYRSNLNPESAVWTPAGWGDFSSATSKSANTTTSSTDDFAQELLPAKGHGHGDEPHSGGDYTAFPNYALVTSPGPQQYPQQHNCGKSNITSPMPASGRMTEPRNYAPRTSGLPMSSEPPPKFNLELPTVSQNEQETLLPSQEAFEYQLGALVQQTLPAQQSLAVYQPPAEVYDGRSEKLKALTNPAWGNSKLASVLDPSNMPFVEAAKQAQPKNHGVVRLGNIPFATKRSEVIAFLGRNSKILNDVEEPVHIIMEKVTSKTMDAYVEFMTLEDAMRAVEKHTQNQLSGRPTRLGDRPVDLQLSSQASLMKDLFPVAAGVVWKGVTPEIQPVKPNEPWSNFKGFISAEEMVMLVKHVEVPHRSPFSKECPQRPYECLISTLRKFPWYMTECITVGQRNAMFQATRDLLRLLLKSLDKGDDPVTLNKQLLRRVAKAAMECPGFTTLMKDDIAWIVGMDDGEQRSYGQPRFASSWRHQYALVPKPSMPLDVVETMRDVFARPHGERRVIQDKALSTDGYWGYFWVEVDYPTGAAFDNMTLAHAAQVEFSAIEAILARVSGFM</sequence>
<evidence type="ECO:0000313" key="2">
    <source>
        <dbReference type="EMBL" id="OAA75040.1"/>
    </source>
</evidence>
<dbReference type="Gene3D" id="3.30.70.330">
    <property type="match status" value="1"/>
</dbReference>
<comment type="caution">
    <text evidence="2">The sequence shown here is derived from an EMBL/GenBank/DDBJ whole genome shotgun (WGS) entry which is preliminary data.</text>
</comment>
<dbReference type="EMBL" id="AZHF01000005">
    <property type="protein sequence ID" value="OAA75040.1"/>
    <property type="molecule type" value="Genomic_DNA"/>
</dbReference>
<reference evidence="2 3" key="1">
    <citation type="journal article" date="2016" name="Genome Biol. Evol.">
        <title>Divergent and convergent evolution of fungal pathogenicity.</title>
        <authorList>
            <person name="Shang Y."/>
            <person name="Xiao G."/>
            <person name="Zheng P."/>
            <person name="Cen K."/>
            <person name="Zhan S."/>
            <person name="Wang C."/>
        </authorList>
    </citation>
    <scope>NUCLEOTIDE SEQUENCE [LARGE SCALE GENOMIC DNA]</scope>
    <source>
        <strain evidence="2 3">RCEF 1005</strain>
    </source>
</reference>
<dbReference type="OrthoDB" id="336240at2759"/>
<keyword evidence="3" id="KW-1185">Reference proteome</keyword>
<dbReference type="InterPro" id="IPR035979">
    <property type="entry name" value="RBD_domain_sf"/>
</dbReference>
<dbReference type="AlphaFoldDB" id="A0A168FDQ3"/>